<dbReference type="AlphaFoldDB" id="A0A0F9KVJ4"/>
<evidence type="ECO:0000313" key="1">
    <source>
        <dbReference type="EMBL" id="KKM86349.1"/>
    </source>
</evidence>
<sequence>MDFSRRVKKEIVKVSADQYAPKACPSCGSSEITIRTSHKRIISELGNI</sequence>
<reference evidence="1" key="1">
    <citation type="journal article" date="2015" name="Nature">
        <title>Complex archaea that bridge the gap between prokaryotes and eukaryotes.</title>
        <authorList>
            <person name="Spang A."/>
            <person name="Saw J.H."/>
            <person name="Jorgensen S.L."/>
            <person name="Zaremba-Niedzwiedzka K."/>
            <person name="Martijn J."/>
            <person name="Lind A.E."/>
            <person name="van Eijk R."/>
            <person name="Schleper C."/>
            <person name="Guy L."/>
            <person name="Ettema T.J."/>
        </authorList>
    </citation>
    <scope>NUCLEOTIDE SEQUENCE</scope>
</reference>
<accession>A0A0F9KVJ4</accession>
<name>A0A0F9KVJ4_9ZZZZ</name>
<dbReference type="EMBL" id="LAZR01007271">
    <property type="protein sequence ID" value="KKM86349.1"/>
    <property type="molecule type" value="Genomic_DNA"/>
</dbReference>
<protein>
    <submittedName>
        <fullName evidence="1">Uncharacterized protein</fullName>
    </submittedName>
</protein>
<proteinExistence type="predicted"/>
<feature type="non-terminal residue" evidence="1">
    <location>
        <position position="48"/>
    </location>
</feature>
<gene>
    <name evidence="1" type="ORF">LCGC14_1279950</name>
</gene>
<organism evidence="1">
    <name type="scientific">marine sediment metagenome</name>
    <dbReference type="NCBI Taxonomy" id="412755"/>
    <lineage>
        <taxon>unclassified sequences</taxon>
        <taxon>metagenomes</taxon>
        <taxon>ecological metagenomes</taxon>
    </lineage>
</organism>
<comment type="caution">
    <text evidence="1">The sequence shown here is derived from an EMBL/GenBank/DDBJ whole genome shotgun (WGS) entry which is preliminary data.</text>
</comment>